<dbReference type="GO" id="GO:0051321">
    <property type="term" value="P:meiotic cell cycle"/>
    <property type="evidence" value="ECO:0007669"/>
    <property type="project" value="TreeGrafter"/>
</dbReference>
<dbReference type="GO" id="GO:0000139">
    <property type="term" value="C:Golgi membrane"/>
    <property type="evidence" value="ECO:0007669"/>
    <property type="project" value="UniProtKB-SubCell"/>
</dbReference>
<evidence type="ECO:0000256" key="15">
    <source>
        <dbReference type="ARBA" id="ARBA00023306"/>
    </source>
</evidence>
<dbReference type="FunFam" id="1.10.510.10:FF:000315">
    <property type="entry name" value="membrane-associated tyrosine- and threonine-specific cdc2-inhibitory kinase"/>
    <property type="match status" value="1"/>
</dbReference>
<dbReference type="GO" id="GO:0005789">
    <property type="term" value="C:endoplasmic reticulum membrane"/>
    <property type="evidence" value="ECO:0007669"/>
    <property type="project" value="UniProtKB-SubCell"/>
</dbReference>
<dbReference type="Gene3D" id="1.10.510.10">
    <property type="entry name" value="Transferase(Phosphotransferase) domain 1"/>
    <property type="match status" value="1"/>
</dbReference>
<feature type="domain" description="Protein kinase" evidence="25">
    <location>
        <begin position="80"/>
        <end position="327"/>
    </location>
</feature>
<dbReference type="InterPro" id="IPR001680">
    <property type="entry name" value="WD40_rpt"/>
</dbReference>
<dbReference type="SMART" id="SM00220">
    <property type="entry name" value="S_TKc"/>
    <property type="match status" value="1"/>
</dbReference>
<dbReference type="InterPro" id="IPR036322">
    <property type="entry name" value="WD40_repeat_dom_sf"/>
</dbReference>
<evidence type="ECO:0000256" key="5">
    <source>
        <dbReference type="ARBA" id="ARBA00022527"/>
    </source>
</evidence>
<keyword evidence="11 22" id="KW-0067">ATP-binding</keyword>
<dbReference type="InterPro" id="IPR011009">
    <property type="entry name" value="Kinase-like_dom_sf"/>
</dbReference>
<feature type="compositionally biased region" description="Polar residues" evidence="23">
    <location>
        <begin position="375"/>
        <end position="387"/>
    </location>
</feature>
<feature type="compositionally biased region" description="Basic and acidic residues" evidence="23">
    <location>
        <begin position="487"/>
        <end position="501"/>
    </location>
</feature>
<feature type="repeat" description="WD" evidence="21">
    <location>
        <begin position="571"/>
        <end position="610"/>
    </location>
</feature>
<keyword evidence="7" id="KW-0808">Transferase</keyword>
<proteinExistence type="inferred from homology"/>
<evidence type="ECO:0000256" key="19">
    <source>
        <dbReference type="ARBA" id="ARBA00074601"/>
    </source>
</evidence>
<dbReference type="FunFam" id="3.30.200.20:FF:000280">
    <property type="entry name" value="membrane-associated tyrosine- and threonine-specific cdc2-inhibitory kinase"/>
    <property type="match status" value="1"/>
</dbReference>
<name>A0A7R9A9S7_9CRUS</name>
<keyword evidence="21" id="KW-0853">WD repeat</keyword>
<organism evidence="26">
    <name type="scientific">Darwinula stevensoni</name>
    <dbReference type="NCBI Taxonomy" id="69355"/>
    <lineage>
        <taxon>Eukaryota</taxon>
        <taxon>Metazoa</taxon>
        <taxon>Ecdysozoa</taxon>
        <taxon>Arthropoda</taxon>
        <taxon>Crustacea</taxon>
        <taxon>Oligostraca</taxon>
        <taxon>Ostracoda</taxon>
        <taxon>Podocopa</taxon>
        <taxon>Podocopida</taxon>
        <taxon>Darwinulocopina</taxon>
        <taxon>Darwinuloidea</taxon>
        <taxon>Darwinulidae</taxon>
        <taxon>Darwinula</taxon>
    </lineage>
</organism>
<evidence type="ECO:0000256" key="6">
    <source>
        <dbReference type="ARBA" id="ARBA00022553"/>
    </source>
</evidence>
<feature type="region of interest" description="Disordered" evidence="23">
    <location>
        <begin position="372"/>
        <end position="413"/>
    </location>
</feature>
<evidence type="ECO:0000256" key="21">
    <source>
        <dbReference type="PROSITE-ProRule" id="PRU00221"/>
    </source>
</evidence>
<dbReference type="Gene3D" id="3.30.200.20">
    <property type="entry name" value="Phosphorylase Kinase, domain 1"/>
    <property type="match status" value="1"/>
</dbReference>
<evidence type="ECO:0000256" key="20">
    <source>
        <dbReference type="ARBA" id="ARBA00084081"/>
    </source>
</evidence>
<feature type="transmembrane region" description="Helical" evidence="24">
    <location>
        <begin position="340"/>
        <end position="365"/>
    </location>
</feature>
<dbReference type="GO" id="GO:0005776">
    <property type="term" value="C:autophagosome"/>
    <property type="evidence" value="ECO:0007669"/>
    <property type="project" value="UniProtKB-SubCell"/>
</dbReference>
<keyword evidence="9 22" id="KW-0547">Nucleotide-binding</keyword>
<evidence type="ECO:0000256" key="17">
    <source>
        <dbReference type="ARBA" id="ARBA00047899"/>
    </source>
</evidence>
<dbReference type="SMART" id="SM00320">
    <property type="entry name" value="WD40"/>
    <property type="match status" value="2"/>
</dbReference>
<keyword evidence="10" id="KW-0418">Kinase</keyword>
<dbReference type="EC" id="2.7.11.1" evidence="4"/>
<reference evidence="26" key="1">
    <citation type="submission" date="2020-11" db="EMBL/GenBank/DDBJ databases">
        <authorList>
            <person name="Tran Van P."/>
        </authorList>
    </citation>
    <scope>NUCLEOTIDE SEQUENCE</scope>
</reference>
<dbReference type="Proteomes" id="UP000677054">
    <property type="component" value="Unassembled WGS sequence"/>
</dbReference>
<comment type="similarity">
    <text evidence="16">Belongs to the protein kinase superfamily. Ser/Thr protein kinase family. GCN2 subfamily.</text>
</comment>
<evidence type="ECO:0000256" key="24">
    <source>
        <dbReference type="SAM" id="Phobius"/>
    </source>
</evidence>
<evidence type="ECO:0000256" key="14">
    <source>
        <dbReference type="ARBA" id="ARBA00023136"/>
    </source>
</evidence>
<dbReference type="InterPro" id="IPR000719">
    <property type="entry name" value="Prot_kinase_dom"/>
</dbReference>
<keyword evidence="12" id="KW-0460">Magnesium</keyword>
<evidence type="ECO:0000256" key="22">
    <source>
        <dbReference type="PROSITE-ProRule" id="PRU10141"/>
    </source>
</evidence>
<keyword evidence="6" id="KW-0597">Phosphoprotein</keyword>
<keyword evidence="5" id="KW-0723">Serine/threonine-protein kinase</keyword>
<dbReference type="SUPFAM" id="SSF50978">
    <property type="entry name" value="WD40 repeat-like"/>
    <property type="match status" value="1"/>
</dbReference>
<evidence type="ECO:0000313" key="26">
    <source>
        <dbReference type="EMBL" id="CAD7250131.1"/>
    </source>
</evidence>
<keyword evidence="24" id="KW-0812">Transmembrane</keyword>
<evidence type="ECO:0000256" key="3">
    <source>
        <dbReference type="ARBA" id="ARBA00004419"/>
    </source>
</evidence>
<dbReference type="OrthoDB" id="5337378at2759"/>
<dbReference type="SUPFAM" id="SSF56112">
    <property type="entry name" value="Protein kinase-like (PK-like)"/>
    <property type="match status" value="1"/>
</dbReference>
<dbReference type="GO" id="GO:0110031">
    <property type="term" value="P:negative regulation of G2/MI transition of meiotic cell cycle"/>
    <property type="evidence" value="ECO:0007669"/>
    <property type="project" value="TreeGrafter"/>
</dbReference>
<comment type="catalytic activity">
    <reaction evidence="17">
        <text>L-threonyl-[protein] + ATP = O-phospho-L-threonyl-[protein] + ADP + H(+)</text>
        <dbReference type="Rhea" id="RHEA:46608"/>
        <dbReference type="Rhea" id="RHEA-COMP:11060"/>
        <dbReference type="Rhea" id="RHEA-COMP:11605"/>
        <dbReference type="ChEBI" id="CHEBI:15378"/>
        <dbReference type="ChEBI" id="CHEBI:30013"/>
        <dbReference type="ChEBI" id="CHEBI:30616"/>
        <dbReference type="ChEBI" id="CHEBI:61977"/>
        <dbReference type="ChEBI" id="CHEBI:456216"/>
        <dbReference type="EC" id="2.7.11.1"/>
    </reaction>
</comment>
<dbReference type="AlphaFoldDB" id="A0A7R9A9S7"/>
<evidence type="ECO:0000256" key="10">
    <source>
        <dbReference type="ARBA" id="ARBA00022777"/>
    </source>
</evidence>
<feature type="non-terminal residue" evidence="26">
    <location>
        <position position="739"/>
    </location>
</feature>
<evidence type="ECO:0000256" key="9">
    <source>
        <dbReference type="ARBA" id="ARBA00022741"/>
    </source>
</evidence>
<dbReference type="GO" id="GO:0005524">
    <property type="term" value="F:ATP binding"/>
    <property type="evidence" value="ECO:0007669"/>
    <property type="project" value="UniProtKB-UniRule"/>
</dbReference>
<evidence type="ECO:0000256" key="11">
    <source>
        <dbReference type="ARBA" id="ARBA00022840"/>
    </source>
</evidence>
<dbReference type="PROSITE" id="PS50082">
    <property type="entry name" value="WD_REPEATS_2"/>
    <property type="match status" value="2"/>
</dbReference>
<keyword evidence="14 24" id="KW-0472">Membrane</keyword>
<dbReference type="PROSITE" id="PS50011">
    <property type="entry name" value="PROTEIN_KINASE_DOM"/>
    <property type="match status" value="1"/>
</dbReference>
<protein>
    <recommendedName>
        <fullName evidence="19">Membrane-associated tyrosine- and threonine-specific cdc2-inhibitory kinase</fullName>
        <ecNumber evidence="4">2.7.11.1</ecNumber>
    </recommendedName>
    <alternativeName>
        <fullName evidence="20">Myt1 kinase</fullName>
    </alternativeName>
</protein>
<evidence type="ECO:0000256" key="4">
    <source>
        <dbReference type="ARBA" id="ARBA00012513"/>
    </source>
</evidence>
<dbReference type="PROSITE" id="PS00108">
    <property type="entry name" value="PROTEIN_KINASE_ST"/>
    <property type="match status" value="1"/>
</dbReference>
<dbReference type="InterPro" id="IPR017441">
    <property type="entry name" value="Protein_kinase_ATP_BS"/>
</dbReference>
<evidence type="ECO:0000256" key="12">
    <source>
        <dbReference type="ARBA" id="ARBA00022842"/>
    </source>
</evidence>
<dbReference type="GO" id="GO:0004674">
    <property type="term" value="F:protein serine/threonine kinase activity"/>
    <property type="evidence" value="ECO:0007669"/>
    <property type="project" value="UniProtKB-KW"/>
</dbReference>
<keyword evidence="13" id="KW-0333">Golgi apparatus</keyword>
<dbReference type="Pfam" id="PF00400">
    <property type="entry name" value="WD40"/>
    <property type="match status" value="2"/>
</dbReference>
<dbReference type="PANTHER" id="PTHR11042:SF183">
    <property type="entry name" value="MEMBRANE-ASSOCIATED TYROSINE- AND THREONINE-SPECIFIC CDC2-INHIBITORY KINASE"/>
    <property type="match status" value="1"/>
</dbReference>
<dbReference type="InterPro" id="IPR008271">
    <property type="entry name" value="Ser/Thr_kinase_AS"/>
</dbReference>
<dbReference type="Gene3D" id="2.130.10.10">
    <property type="entry name" value="YVTN repeat-like/Quinoprotein amine dehydrogenase"/>
    <property type="match status" value="1"/>
</dbReference>
<keyword evidence="24" id="KW-1133">Transmembrane helix</keyword>
<evidence type="ECO:0000256" key="1">
    <source>
        <dbReference type="ARBA" id="ARBA00004115"/>
    </source>
</evidence>
<gene>
    <name evidence="26" type="ORF">DSTB1V02_LOCUS9914</name>
</gene>
<dbReference type="InterPro" id="IPR050339">
    <property type="entry name" value="CC_SR_Kinase"/>
</dbReference>
<keyword evidence="27" id="KW-1185">Reference proteome</keyword>
<feature type="binding site" evidence="22">
    <location>
        <position position="109"/>
    </location>
    <ligand>
        <name>ATP</name>
        <dbReference type="ChEBI" id="CHEBI:30616"/>
    </ligand>
</feature>
<dbReference type="PANTHER" id="PTHR11042">
    <property type="entry name" value="EUKARYOTIC TRANSLATION INITIATION FACTOR 2-ALPHA KINASE EIF2-ALPHA KINASE -RELATED"/>
    <property type="match status" value="1"/>
</dbReference>
<dbReference type="PROSITE" id="PS00107">
    <property type="entry name" value="PROTEIN_KINASE_ATP"/>
    <property type="match status" value="1"/>
</dbReference>
<evidence type="ECO:0000256" key="8">
    <source>
        <dbReference type="ARBA" id="ARBA00022723"/>
    </source>
</evidence>
<sequence length="739" mass="83785">MSRILMDRFGLGQERGRSRRQRIPKSPSKSSFADSRLFPRDVSHYYKAHPVSFNEEDSSGALRSKLYNSSSRELYFKQCFEEVKKLGEGSFGEVFKVKSREDGKYYAVKRSRQTFRNESDRRRKLEEVQRYERLPSHPNCVRFYCAWEERWRLYIQTELCMMSLDEFCLSTSEIPEYLIWNYLVDLLMAVKHLHEHQMVHLDIKPENIFLTKDGFAKLGDFGLVWDMRKGDDASDGDAKYLAPEVITGEVTPAADIFSIGITILEMASDLDLPGEGPAWHLLRKGYLPDHLLTHISEELKNIMRRMMNPKPWDRPLARELLNEAPFTKLVRKRKLLFRWISLKCCLHSILLWFWYCFFVILGPLIRKRSGDLPHPQSSNYSENQDNSFSDEENDMSVQTHKSSESFSSSSSNGVTFNLDPNISSGGWKPQHPLPLNSTPLRANMTEGRVAPNGLLTPTTIASAQKGFIYESTPTSIRNKSRFRLRLETPLRDGSPELRSDSSENASSSGMRKHIEEEGGGVEVDVEYISGGCNPSPNCSDWGKNDIIIYGSSHSISLAFSQNNVYVVKETLQGHKGRVNCVKWIRRKHGAAESEFVSGGADSLVFLWSMDGKDVGSMRSYALQGHSSSVTQVDAMEWDDGRKTVVSASVDSTVCIWEAPKSGSEMELECKGKLSLGLSMGIHLASLPNPLKSQPVLFFATDDSRVHLYSPSQNDFPRLHSLIGHQDWVRALDSVIITGE</sequence>
<comment type="subcellular location">
    <subcellularLocation>
        <location evidence="3">Cytoplasmic vesicle</location>
        <location evidence="3">Autophagosome</location>
    </subcellularLocation>
    <subcellularLocation>
        <location evidence="1">Endoplasmic reticulum membrane</location>
        <topology evidence="1">Single-pass type I membrane protein</topology>
    </subcellularLocation>
    <subcellularLocation>
        <location evidence="2">Golgi apparatus membrane</location>
        <topology evidence="2">Peripheral membrane protein</topology>
    </subcellularLocation>
</comment>
<evidence type="ECO:0000259" key="25">
    <source>
        <dbReference type="PROSITE" id="PS50011"/>
    </source>
</evidence>
<accession>A0A7R9A9S7</accession>
<keyword evidence="15" id="KW-0131">Cell cycle</keyword>
<evidence type="ECO:0000313" key="27">
    <source>
        <dbReference type="Proteomes" id="UP000677054"/>
    </source>
</evidence>
<dbReference type="EMBL" id="LR902185">
    <property type="protein sequence ID" value="CAD7250131.1"/>
    <property type="molecule type" value="Genomic_DNA"/>
</dbReference>
<comment type="catalytic activity">
    <reaction evidence="18">
        <text>L-seryl-[protein] + ATP = O-phospho-L-seryl-[protein] + ADP + H(+)</text>
        <dbReference type="Rhea" id="RHEA:17989"/>
        <dbReference type="Rhea" id="RHEA-COMP:9863"/>
        <dbReference type="Rhea" id="RHEA-COMP:11604"/>
        <dbReference type="ChEBI" id="CHEBI:15378"/>
        <dbReference type="ChEBI" id="CHEBI:29999"/>
        <dbReference type="ChEBI" id="CHEBI:30616"/>
        <dbReference type="ChEBI" id="CHEBI:83421"/>
        <dbReference type="ChEBI" id="CHEBI:456216"/>
        <dbReference type="EC" id="2.7.11.1"/>
    </reaction>
</comment>
<dbReference type="InterPro" id="IPR015943">
    <property type="entry name" value="WD40/YVTN_repeat-like_dom_sf"/>
</dbReference>
<evidence type="ECO:0000256" key="23">
    <source>
        <dbReference type="SAM" id="MobiDB-lite"/>
    </source>
</evidence>
<feature type="repeat" description="WD" evidence="21">
    <location>
        <begin position="622"/>
        <end position="657"/>
    </location>
</feature>
<evidence type="ECO:0000256" key="2">
    <source>
        <dbReference type="ARBA" id="ARBA00004395"/>
    </source>
</evidence>
<dbReference type="Pfam" id="PF00069">
    <property type="entry name" value="Pkinase"/>
    <property type="match status" value="1"/>
</dbReference>
<feature type="region of interest" description="Disordered" evidence="23">
    <location>
        <begin position="487"/>
        <end position="516"/>
    </location>
</feature>
<dbReference type="EMBL" id="CAJPEV010002668">
    <property type="protein sequence ID" value="CAG0897692.1"/>
    <property type="molecule type" value="Genomic_DNA"/>
</dbReference>
<evidence type="ECO:0000256" key="13">
    <source>
        <dbReference type="ARBA" id="ARBA00023034"/>
    </source>
</evidence>
<dbReference type="GO" id="GO:0046872">
    <property type="term" value="F:metal ion binding"/>
    <property type="evidence" value="ECO:0007669"/>
    <property type="project" value="UniProtKB-KW"/>
</dbReference>
<keyword evidence="8" id="KW-0479">Metal-binding</keyword>
<feature type="region of interest" description="Disordered" evidence="23">
    <location>
        <begin position="9"/>
        <end position="34"/>
    </location>
</feature>
<evidence type="ECO:0000256" key="16">
    <source>
        <dbReference type="ARBA" id="ARBA00037982"/>
    </source>
</evidence>
<evidence type="ECO:0000256" key="18">
    <source>
        <dbReference type="ARBA" id="ARBA00048679"/>
    </source>
</evidence>
<dbReference type="GO" id="GO:0005634">
    <property type="term" value="C:nucleus"/>
    <property type="evidence" value="ECO:0007669"/>
    <property type="project" value="TreeGrafter"/>
</dbReference>
<evidence type="ECO:0000256" key="7">
    <source>
        <dbReference type="ARBA" id="ARBA00022679"/>
    </source>
</evidence>